<dbReference type="AlphaFoldDB" id="A0A0A9DFB7"/>
<accession>A0A0A9DFB7</accession>
<proteinExistence type="predicted"/>
<name>A0A0A9DFB7_ARUDO</name>
<dbReference type="EMBL" id="GBRH01211384">
    <property type="protein sequence ID" value="JAD86511.1"/>
    <property type="molecule type" value="Transcribed_RNA"/>
</dbReference>
<evidence type="ECO:0000313" key="1">
    <source>
        <dbReference type="EMBL" id="JAD86511.1"/>
    </source>
</evidence>
<protein>
    <submittedName>
        <fullName evidence="1">ALE2</fullName>
    </submittedName>
</protein>
<reference evidence="1" key="2">
    <citation type="journal article" date="2015" name="Data Brief">
        <title>Shoot transcriptome of the giant reed, Arundo donax.</title>
        <authorList>
            <person name="Barrero R.A."/>
            <person name="Guerrero F.D."/>
            <person name="Moolhuijzen P."/>
            <person name="Goolsby J.A."/>
            <person name="Tidwell J."/>
            <person name="Bellgard S.E."/>
            <person name="Bellgard M.I."/>
        </authorList>
    </citation>
    <scope>NUCLEOTIDE SEQUENCE</scope>
    <source>
        <tissue evidence="1">Shoot tissue taken approximately 20 cm above the soil surface</tissue>
    </source>
</reference>
<organism evidence="1">
    <name type="scientific">Arundo donax</name>
    <name type="common">Giant reed</name>
    <name type="synonym">Donax arundinaceus</name>
    <dbReference type="NCBI Taxonomy" id="35708"/>
    <lineage>
        <taxon>Eukaryota</taxon>
        <taxon>Viridiplantae</taxon>
        <taxon>Streptophyta</taxon>
        <taxon>Embryophyta</taxon>
        <taxon>Tracheophyta</taxon>
        <taxon>Spermatophyta</taxon>
        <taxon>Magnoliopsida</taxon>
        <taxon>Liliopsida</taxon>
        <taxon>Poales</taxon>
        <taxon>Poaceae</taxon>
        <taxon>PACMAD clade</taxon>
        <taxon>Arundinoideae</taxon>
        <taxon>Arundineae</taxon>
        <taxon>Arundo</taxon>
    </lineage>
</organism>
<reference evidence="1" key="1">
    <citation type="submission" date="2014-09" db="EMBL/GenBank/DDBJ databases">
        <authorList>
            <person name="Magalhaes I.L.F."/>
            <person name="Oliveira U."/>
            <person name="Santos F.R."/>
            <person name="Vidigal T.H.D.A."/>
            <person name="Brescovit A.D."/>
            <person name="Santos A.J."/>
        </authorList>
    </citation>
    <scope>NUCLEOTIDE SEQUENCE</scope>
    <source>
        <tissue evidence="1">Shoot tissue taken approximately 20 cm above the soil surface</tissue>
    </source>
</reference>
<sequence length="45" mass="5470">MASIVYICTKWILITAYWTQGSWNRYQRWKTWIMNICDIIVTKNG</sequence>